<dbReference type="InterPro" id="IPR038161">
    <property type="entry name" value="VirB9/CagX/TrbG_C_sf"/>
</dbReference>
<comment type="similarity">
    <text evidence="1">Belongs to the TrbG/VirB9 family.</text>
</comment>
<dbReference type="InterPro" id="IPR010258">
    <property type="entry name" value="Conjugal_tfr_TrbG/VirB9/CagX"/>
</dbReference>
<dbReference type="InterPro" id="IPR033645">
    <property type="entry name" value="VirB9/CagX/TrbG_C"/>
</dbReference>
<dbReference type="Gene3D" id="2.60.40.2500">
    <property type="match status" value="1"/>
</dbReference>
<accession>A0A1H4QXK7</accession>
<gene>
    <name evidence="3" type="ORF">SAMN05444171_0969</name>
</gene>
<evidence type="ECO:0000256" key="1">
    <source>
        <dbReference type="ARBA" id="ARBA00006135"/>
    </source>
</evidence>
<sequence>MTKTTPDASAKLPIARRQLNVTWSESVASRRTLLCALLLCTSILGGCATYIPPEMSYDTEVPPMPAPPMPVDDRLQPLHVPPLWKPVLGGKSGGKEEVEPVSRVETANSAARVEPRKKGYFNAAQIYAYSPGALYQVYAAPGQITDIALEEGEQLTGSGPIAVGDTVRWVVGDTESGSGDTRRVHILVKPTRASIETNLVVNTDRRTYLIELRSRERPYMPSVAWYYPETVRERSRTAALRPVLPDPAQRVFRYAIEGDSPPWRPLAAYDDGRKVYIEFPQGIVQGEMPPLFVIGPDGKTQLVNYRAYGNVFIVDRLFAAAELRLGGEHQQKVRIVRTDGRPSS</sequence>
<dbReference type="InterPro" id="IPR014142">
    <property type="entry name" value="TrbG_Ti"/>
</dbReference>
<dbReference type="CDD" id="cd06911">
    <property type="entry name" value="VirB9_CagX_TrbG"/>
    <property type="match status" value="1"/>
</dbReference>
<dbReference type="AlphaFoldDB" id="A0A1H4QXK7"/>
<dbReference type="EMBL" id="FNTI01000001">
    <property type="protein sequence ID" value="SEC24211.1"/>
    <property type="molecule type" value="Genomic_DNA"/>
</dbReference>
<proteinExistence type="inferred from homology"/>
<evidence type="ECO:0000313" key="4">
    <source>
        <dbReference type="Proteomes" id="UP000183208"/>
    </source>
</evidence>
<dbReference type="Proteomes" id="UP000183208">
    <property type="component" value="Unassembled WGS sequence"/>
</dbReference>
<evidence type="ECO:0000313" key="3">
    <source>
        <dbReference type="EMBL" id="SEC24211.1"/>
    </source>
</evidence>
<dbReference type="NCBIfam" id="TIGR02775">
    <property type="entry name" value="TrbG_Ti"/>
    <property type="match status" value="1"/>
</dbReference>
<name>A0A1H4QXK7_9BRAD</name>
<organism evidence="3 4">
    <name type="scientific">Bradyrhizobium lablabi</name>
    <dbReference type="NCBI Taxonomy" id="722472"/>
    <lineage>
        <taxon>Bacteria</taxon>
        <taxon>Pseudomonadati</taxon>
        <taxon>Pseudomonadota</taxon>
        <taxon>Alphaproteobacteria</taxon>
        <taxon>Hyphomicrobiales</taxon>
        <taxon>Nitrobacteraceae</taxon>
        <taxon>Bradyrhizobium</taxon>
    </lineage>
</organism>
<dbReference type="Pfam" id="PF03524">
    <property type="entry name" value="CagX"/>
    <property type="match status" value="1"/>
</dbReference>
<reference evidence="3 4" key="1">
    <citation type="submission" date="2016-10" db="EMBL/GenBank/DDBJ databases">
        <authorList>
            <person name="de Groot N.N."/>
        </authorList>
    </citation>
    <scope>NUCLEOTIDE SEQUENCE [LARGE SCALE GENOMIC DNA]</scope>
    <source>
        <strain evidence="3 4">GAS522</strain>
    </source>
</reference>
<evidence type="ECO:0000256" key="2">
    <source>
        <dbReference type="ARBA" id="ARBA00022729"/>
    </source>
</evidence>
<protein>
    <submittedName>
        <fullName evidence="3">Type IV secretion system protein VirB9</fullName>
    </submittedName>
</protein>
<keyword evidence="2" id="KW-0732">Signal</keyword>